<feature type="compositionally biased region" description="Basic and acidic residues" evidence="1">
    <location>
        <begin position="116"/>
        <end position="157"/>
    </location>
</feature>
<comment type="caution">
    <text evidence="2">The sequence shown here is derived from an EMBL/GenBank/DDBJ whole genome shotgun (WGS) entry which is preliminary data.</text>
</comment>
<feature type="non-terminal residue" evidence="2">
    <location>
        <position position="1"/>
    </location>
</feature>
<dbReference type="EMBL" id="CAJNNW010025385">
    <property type="protein sequence ID" value="CAE8677065.1"/>
    <property type="molecule type" value="Genomic_DNA"/>
</dbReference>
<organism evidence="2 3">
    <name type="scientific">Polarella glacialis</name>
    <name type="common">Dinoflagellate</name>
    <dbReference type="NCBI Taxonomy" id="89957"/>
    <lineage>
        <taxon>Eukaryota</taxon>
        <taxon>Sar</taxon>
        <taxon>Alveolata</taxon>
        <taxon>Dinophyceae</taxon>
        <taxon>Suessiales</taxon>
        <taxon>Suessiaceae</taxon>
        <taxon>Polarella</taxon>
    </lineage>
</organism>
<evidence type="ECO:0000313" key="3">
    <source>
        <dbReference type="Proteomes" id="UP000626109"/>
    </source>
</evidence>
<feature type="region of interest" description="Disordered" evidence="1">
    <location>
        <begin position="59"/>
        <end position="173"/>
    </location>
</feature>
<name>A0A813JFV6_POLGL</name>
<feature type="non-terminal residue" evidence="2">
    <location>
        <position position="173"/>
    </location>
</feature>
<evidence type="ECO:0000256" key="1">
    <source>
        <dbReference type="SAM" id="MobiDB-lite"/>
    </source>
</evidence>
<reference evidence="2" key="1">
    <citation type="submission" date="2021-02" db="EMBL/GenBank/DDBJ databases">
        <authorList>
            <person name="Dougan E. K."/>
            <person name="Rhodes N."/>
            <person name="Thang M."/>
            <person name="Chan C."/>
        </authorList>
    </citation>
    <scope>NUCLEOTIDE SEQUENCE</scope>
</reference>
<gene>
    <name evidence="2" type="ORF">PGLA2088_LOCUS20173</name>
</gene>
<proteinExistence type="predicted"/>
<dbReference type="Proteomes" id="UP000626109">
    <property type="component" value="Unassembled WGS sequence"/>
</dbReference>
<protein>
    <submittedName>
        <fullName evidence="2">Uncharacterized protein</fullName>
    </submittedName>
</protein>
<accession>A0A813JFV6</accession>
<sequence>LLRATGHFHGSSESMRPPVLKALPAAMDTIRHGRSCRATMLMLILSACLIRAEDAPSSAVAGGSAKAPVRPGRGQLQSKLEEVEEETLDLDTPRGIGAEYEGHLRGETAAEAEAGQELKKESAYPKEGEEAGEREGHELEAVGEEHGKEGEKEGKEGEEGEEEFTPTDIQTSA</sequence>
<dbReference type="AlphaFoldDB" id="A0A813JFV6"/>
<evidence type="ECO:0000313" key="2">
    <source>
        <dbReference type="EMBL" id="CAE8677065.1"/>
    </source>
</evidence>